<feature type="domain" description="DUF4031" evidence="1">
    <location>
        <begin position="3"/>
        <end position="77"/>
    </location>
</feature>
<dbReference type="AlphaFoldDB" id="N1UXS3"/>
<gene>
    <name evidence="2" type="ORF">D477_005666</name>
</gene>
<evidence type="ECO:0000259" key="1">
    <source>
        <dbReference type="Pfam" id="PF13223"/>
    </source>
</evidence>
<name>N1UXS3_9MICC</name>
<dbReference type="EMBL" id="ANPE02000082">
    <property type="protein sequence ID" value="EMY35196.1"/>
    <property type="molecule type" value="Genomic_DNA"/>
</dbReference>
<sequence>MAVLIDPPRWPAHGTLFSHLVSDTSLDELHAFASVAGVPSRAFDQDHYDVPAERYADLVLLGALEVSGAELVRRLIRSGLRIPARQRSTKLGAALATRWAALLPEYPQLGRELVRRWGEEHRHYHDRVHLLAVLDALQVLLEAGEKAGPLPRAVWLAAWFHDAVYNGVAGQDERDSAELAARRLPAAGIPAAEVAEVVRLVLLTAAHSPETGDDAGALLCDADLSVLGEDPAGYRRYVGNVRKEYARVGDADFAAGRAAVVRRLLALDPLYRTATARKLWLERARTNLSAELAGGSAAGC</sequence>
<dbReference type="Gene3D" id="1.10.3210.10">
    <property type="entry name" value="Hypothetical protein af1432"/>
    <property type="match status" value="1"/>
</dbReference>
<evidence type="ECO:0000313" key="3">
    <source>
        <dbReference type="Proteomes" id="UP000010729"/>
    </source>
</evidence>
<dbReference type="Pfam" id="PF13223">
    <property type="entry name" value="DUF4031"/>
    <property type="match status" value="1"/>
</dbReference>
<dbReference type="InterPro" id="IPR009218">
    <property type="entry name" value="HD_phosphohydro"/>
</dbReference>
<evidence type="ECO:0000313" key="2">
    <source>
        <dbReference type="EMBL" id="EMY35196.1"/>
    </source>
</evidence>
<keyword evidence="3" id="KW-1185">Reference proteome</keyword>
<dbReference type="Proteomes" id="UP000010729">
    <property type="component" value="Unassembled WGS sequence"/>
</dbReference>
<dbReference type="PANTHER" id="PTHR21174:SF0">
    <property type="entry name" value="HD PHOSPHOHYDROLASE FAMILY PROTEIN-RELATED"/>
    <property type="match status" value="1"/>
</dbReference>
<comment type="caution">
    <text evidence="2">The sequence shown here is derived from an EMBL/GenBank/DDBJ whole genome shotgun (WGS) entry which is preliminary data.</text>
</comment>
<organism evidence="2 3">
    <name type="scientific">Arthrobacter crystallopoietes BAB-32</name>
    <dbReference type="NCBI Taxonomy" id="1246476"/>
    <lineage>
        <taxon>Bacteria</taxon>
        <taxon>Bacillati</taxon>
        <taxon>Actinomycetota</taxon>
        <taxon>Actinomycetes</taxon>
        <taxon>Micrococcales</taxon>
        <taxon>Micrococcaceae</taxon>
        <taxon>Crystallibacter</taxon>
    </lineage>
</organism>
<dbReference type="InterPro" id="IPR025109">
    <property type="entry name" value="DUF4031"/>
</dbReference>
<dbReference type="OrthoDB" id="9808993at2"/>
<reference evidence="2 3" key="1">
    <citation type="journal article" date="2013" name="Genome Announc.">
        <title>Draft Genome Sequence of Arthrobacter crystallopoietes Strain BAB-32, Revealing Genes for Bioremediation.</title>
        <authorList>
            <person name="Joshi M.N."/>
            <person name="Pandit A.S."/>
            <person name="Sharma A."/>
            <person name="Pandya R.V."/>
            <person name="Desai S.M."/>
            <person name="Saxena A.K."/>
            <person name="Bagatharia S.B."/>
        </authorList>
    </citation>
    <scope>NUCLEOTIDE SEQUENCE [LARGE SCALE GENOMIC DNA]</scope>
    <source>
        <strain evidence="2 3">BAB-32</strain>
    </source>
</reference>
<dbReference type="RefSeq" id="WP_005267904.1">
    <property type="nucleotide sequence ID" value="NZ_ANPE02000082.1"/>
</dbReference>
<proteinExistence type="predicted"/>
<accession>N1UXS3</accession>
<dbReference type="SUPFAM" id="SSF109604">
    <property type="entry name" value="HD-domain/PDEase-like"/>
    <property type="match status" value="1"/>
</dbReference>
<protein>
    <recommendedName>
        <fullName evidence="1">DUF4031 domain-containing protein</fullName>
    </recommendedName>
</protein>
<dbReference type="PANTHER" id="PTHR21174">
    <property type="match status" value="1"/>
</dbReference>